<protein>
    <recommendedName>
        <fullName evidence="5">BZIP domain-containing protein</fullName>
    </recommendedName>
</protein>
<dbReference type="InterPro" id="IPR046347">
    <property type="entry name" value="bZIP_sf"/>
</dbReference>
<evidence type="ECO:0000256" key="2">
    <source>
        <dbReference type="ARBA" id="ARBA00004496"/>
    </source>
</evidence>
<dbReference type="InterPro" id="IPR023167">
    <property type="entry name" value="Yap1_redox_dom_sf"/>
</dbReference>
<feature type="compositionally biased region" description="Low complexity" evidence="4">
    <location>
        <begin position="401"/>
        <end position="431"/>
    </location>
</feature>
<dbReference type="AlphaFoldDB" id="A0A401G955"/>
<comment type="caution">
    <text evidence="6">The sequence shown here is derived from an EMBL/GenBank/DDBJ whole genome shotgun (WGS) entry which is preliminary data.</text>
</comment>
<dbReference type="GO" id="GO:0033554">
    <property type="term" value="P:cellular response to stress"/>
    <property type="evidence" value="ECO:0007669"/>
    <property type="project" value="UniProtKB-ARBA"/>
</dbReference>
<dbReference type="Gene3D" id="1.20.5.170">
    <property type="match status" value="1"/>
</dbReference>
<dbReference type="PROSITE" id="PS50217">
    <property type="entry name" value="BZIP"/>
    <property type="match status" value="1"/>
</dbReference>
<keyword evidence="7" id="KW-1185">Reference proteome</keyword>
<dbReference type="EMBL" id="BFAD01000001">
    <property type="protein sequence ID" value="GBE78692.1"/>
    <property type="molecule type" value="Genomic_DNA"/>
</dbReference>
<feature type="compositionally biased region" description="Low complexity" evidence="4">
    <location>
        <begin position="70"/>
        <end position="81"/>
    </location>
</feature>
<evidence type="ECO:0000313" key="7">
    <source>
        <dbReference type="Proteomes" id="UP000287166"/>
    </source>
</evidence>
<dbReference type="RefSeq" id="XP_027609605.1">
    <property type="nucleotide sequence ID" value="XM_027753804.1"/>
</dbReference>
<evidence type="ECO:0000256" key="1">
    <source>
        <dbReference type="ARBA" id="ARBA00004123"/>
    </source>
</evidence>
<accession>A0A401G955</accession>
<gene>
    <name evidence="6" type="ORF">SCP_0115830</name>
</gene>
<feature type="compositionally biased region" description="Basic and acidic residues" evidence="4">
    <location>
        <begin position="164"/>
        <end position="191"/>
    </location>
</feature>
<dbReference type="OrthoDB" id="2593073at2759"/>
<dbReference type="SUPFAM" id="SSF57959">
    <property type="entry name" value="Leucine zipper domain"/>
    <property type="match status" value="1"/>
</dbReference>
<feature type="region of interest" description="Disordered" evidence="4">
    <location>
        <begin position="342"/>
        <end position="372"/>
    </location>
</feature>
<name>A0A401G955_9APHY</name>
<sequence>MDSFGGIQSFWDISQQPDSFSSLPDDDFLAFLEKQFPTTISNPVQHFDPTAPIPVSVPEVIDPQNLTRFPSNSTPTSSDSSPSPPSLPNDSSPSRRQSGVYTHSTSPTGELDDAGLKRKASNDSMVDEPTHKSQHTNNLSTSSNTSKKGISSSRRKSTGNPNQDETRLLKRKEQNRAAQRAFRERKEKHVKDLEDKVAALEAKNQVTESENENLRDLLSRLQNENMALKQAAFTFQVPRDTSASNSQSFSNGPTSFNFSTPGAGPSKVASPPLHPPQPPFNFGSLISFDPNMLNMNDEPTTTDGAMNVDYAFGQPVPYKTIAANPMYMSFAEPSPYDSPQRMIGNGNSNGNGGSNHFSSMSSFDHWTPPDPNGLDQLFGGNYIGTNQNGVDFNALLASPPSSLSPVSHAARSTSSSSPSSSDGSIKSTSLSTPGNPTSPTADHDGNCPRTKEDLQKFISDQGDSQFACEMPVAPFLRKANSEEGNGQMIMCKGSSFPTTEESENNVEVLAAWRSITSNPQFKDLDINQLCSEFTKKARCDGTKVVLEPQGVHCIIEALAAKRQQQQMQQ</sequence>
<feature type="domain" description="BZIP" evidence="5">
    <location>
        <begin position="165"/>
        <end position="228"/>
    </location>
</feature>
<organism evidence="6 7">
    <name type="scientific">Sparassis crispa</name>
    <dbReference type="NCBI Taxonomy" id="139825"/>
    <lineage>
        <taxon>Eukaryota</taxon>
        <taxon>Fungi</taxon>
        <taxon>Dikarya</taxon>
        <taxon>Basidiomycota</taxon>
        <taxon>Agaricomycotina</taxon>
        <taxon>Agaricomycetes</taxon>
        <taxon>Polyporales</taxon>
        <taxon>Sparassidaceae</taxon>
        <taxon>Sparassis</taxon>
    </lineage>
</organism>
<dbReference type="InterPro" id="IPR050936">
    <property type="entry name" value="AP-1-like"/>
</dbReference>
<dbReference type="PANTHER" id="PTHR40621">
    <property type="entry name" value="TRANSCRIPTION FACTOR KAPC-RELATED"/>
    <property type="match status" value="1"/>
</dbReference>
<evidence type="ECO:0000256" key="4">
    <source>
        <dbReference type="SAM" id="MobiDB-lite"/>
    </source>
</evidence>
<evidence type="ECO:0000256" key="3">
    <source>
        <dbReference type="ARBA" id="ARBA00023242"/>
    </source>
</evidence>
<comment type="subcellular location">
    <subcellularLocation>
        <location evidence="2">Cytoplasm</location>
    </subcellularLocation>
    <subcellularLocation>
        <location evidence="1">Nucleus</location>
    </subcellularLocation>
</comment>
<feature type="region of interest" description="Disordered" evidence="4">
    <location>
        <begin position="401"/>
        <end position="450"/>
    </location>
</feature>
<reference evidence="6 7" key="1">
    <citation type="journal article" date="2018" name="Sci. Rep.">
        <title>Genome sequence of the cauliflower mushroom Sparassis crispa (Hanabiratake) and its association with beneficial usage.</title>
        <authorList>
            <person name="Kiyama R."/>
            <person name="Furutani Y."/>
            <person name="Kawaguchi K."/>
            <person name="Nakanishi T."/>
        </authorList>
    </citation>
    <scope>NUCLEOTIDE SEQUENCE [LARGE SCALE GENOMIC DNA]</scope>
</reference>
<dbReference type="CDD" id="cd14688">
    <property type="entry name" value="bZIP_YAP"/>
    <property type="match status" value="1"/>
</dbReference>
<dbReference type="PROSITE" id="PS00036">
    <property type="entry name" value="BZIP_BASIC"/>
    <property type="match status" value="1"/>
</dbReference>
<feature type="compositionally biased region" description="Low complexity" evidence="4">
    <location>
        <begin position="136"/>
        <end position="152"/>
    </location>
</feature>
<dbReference type="Gene3D" id="1.10.238.100">
    <property type="entry name" value="YAP1 redox domain. Chain B"/>
    <property type="match status" value="1"/>
</dbReference>
<dbReference type="STRING" id="139825.A0A401G955"/>
<dbReference type="SUPFAM" id="SSF111430">
    <property type="entry name" value="YAP1 redox domain"/>
    <property type="match status" value="1"/>
</dbReference>
<proteinExistence type="predicted"/>
<dbReference type="GO" id="GO:0001228">
    <property type="term" value="F:DNA-binding transcription activator activity, RNA polymerase II-specific"/>
    <property type="evidence" value="ECO:0007669"/>
    <property type="project" value="TreeGrafter"/>
</dbReference>
<dbReference type="GO" id="GO:0000976">
    <property type="term" value="F:transcription cis-regulatory region binding"/>
    <property type="evidence" value="ECO:0007669"/>
    <property type="project" value="InterPro"/>
</dbReference>
<evidence type="ECO:0000259" key="5">
    <source>
        <dbReference type="PROSITE" id="PS50217"/>
    </source>
</evidence>
<dbReference type="SMART" id="SM00338">
    <property type="entry name" value="BRLZ"/>
    <property type="match status" value="1"/>
</dbReference>
<feature type="region of interest" description="Disordered" evidence="4">
    <location>
        <begin position="40"/>
        <end position="191"/>
    </location>
</feature>
<evidence type="ECO:0000313" key="6">
    <source>
        <dbReference type="EMBL" id="GBE78692.1"/>
    </source>
</evidence>
<dbReference type="Pfam" id="PF08601">
    <property type="entry name" value="PAP1"/>
    <property type="match status" value="1"/>
</dbReference>
<keyword evidence="3" id="KW-0539">Nucleus</keyword>
<feature type="region of interest" description="Disordered" evidence="4">
    <location>
        <begin position="239"/>
        <end position="277"/>
    </location>
</feature>
<dbReference type="PANTHER" id="PTHR40621:SF6">
    <property type="entry name" value="AP-1-LIKE TRANSCRIPTION FACTOR YAP1-RELATED"/>
    <property type="match status" value="1"/>
</dbReference>
<dbReference type="Proteomes" id="UP000287166">
    <property type="component" value="Unassembled WGS sequence"/>
</dbReference>
<dbReference type="InParanoid" id="A0A401G955"/>
<dbReference type="InterPro" id="IPR004827">
    <property type="entry name" value="bZIP"/>
</dbReference>
<feature type="compositionally biased region" description="Polar residues" evidence="4">
    <location>
        <begin position="239"/>
        <end position="260"/>
    </location>
</feature>
<dbReference type="Pfam" id="PF00170">
    <property type="entry name" value="bZIP_1"/>
    <property type="match status" value="1"/>
</dbReference>
<feature type="compositionally biased region" description="Polar residues" evidence="4">
    <location>
        <begin position="95"/>
        <end position="108"/>
    </location>
</feature>
<dbReference type="GeneID" id="38775609"/>
<dbReference type="GO" id="GO:0090575">
    <property type="term" value="C:RNA polymerase II transcription regulator complex"/>
    <property type="evidence" value="ECO:0007669"/>
    <property type="project" value="TreeGrafter"/>
</dbReference>
<dbReference type="InterPro" id="IPR013910">
    <property type="entry name" value="TF_PAP1"/>
</dbReference>
<dbReference type="GO" id="GO:0005737">
    <property type="term" value="C:cytoplasm"/>
    <property type="evidence" value="ECO:0007669"/>
    <property type="project" value="UniProtKB-SubCell"/>
</dbReference>
<feature type="compositionally biased region" description="Basic and acidic residues" evidence="4">
    <location>
        <begin position="441"/>
        <end position="450"/>
    </location>
</feature>